<dbReference type="ExpressionAtlas" id="A0A2K3MC74">
    <property type="expression patterns" value="baseline"/>
</dbReference>
<accession>A0A2K3MC74</accession>
<sequence length="67" mass="7081">SCTAVTIGREKILLGDDVPSNFVPKLLKTIPFDNSVQDGLKAGGYIDAGAPSSLPPKHKILTPLMYA</sequence>
<proteinExistence type="predicted"/>
<reference evidence="1 2" key="1">
    <citation type="journal article" date="2014" name="Am. J. Bot.">
        <title>Genome assembly and annotation for red clover (Trifolium pratense; Fabaceae).</title>
        <authorList>
            <person name="Istvanek J."/>
            <person name="Jaros M."/>
            <person name="Krenek A."/>
            <person name="Repkova J."/>
        </authorList>
    </citation>
    <scope>NUCLEOTIDE SEQUENCE [LARGE SCALE GENOMIC DNA]</scope>
    <source>
        <strain evidence="2">cv. Tatra</strain>
        <tissue evidence="1">Young leaves</tissue>
    </source>
</reference>
<evidence type="ECO:0000313" key="1">
    <source>
        <dbReference type="EMBL" id="PNX88379.1"/>
    </source>
</evidence>
<evidence type="ECO:0000313" key="2">
    <source>
        <dbReference type="Proteomes" id="UP000236291"/>
    </source>
</evidence>
<organism evidence="1 2">
    <name type="scientific">Trifolium pratense</name>
    <name type="common">Red clover</name>
    <dbReference type="NCBI Taxonomy" id="57577"/>
    <lineage>
        <taxon>Eukaryota</taxon>
        <taxon>Viridiplantae</taxon>
        <taxon>Streptophyta</taxon>
        <taxon>Embryophyta</taxon>
        <taxon>Tracheophyta</taxon>
        <taxon>Spermatophyta</taxon>
        <taxon>Magnoliopsida</taxon>
        <taxon>eudicotyledons</taxon>
        <taxon>Gunneridae</taxon>
        <taxon>Pentapetalae</taxon>
        <taxon>rosids</taxon>
        <taxon>fabids</taxon>
        <taxon>Fabales</taxon>
        <taxon>Fabaceae</taxon>
        <taxon>Papilionoideae</taxon>
        <taxon>50 kb inversion clade</taxon>
        <taxon>NPAAA clade</taxon>
        <taxon>Hologalegina</taxon>
        <taxon>IRL clade</taxon>
        <taxon>Trifolieae</taxon>
        <taxon>Trifolium</taxon>
    </lineage>
</organism>
<name>A0A2K3MC74_TRIPR</name>
<dbReference type="Proteomes" id="UP000236291">
    <property type="component" value="Unassembled WGS sequence"/>
</dbReference>
<dbReference type="AlphaFoldDB" id="A0A2K3MC74"/>
<protein>
    <submittedName>
        <fullName evidence="1">Uncharacterized protein</fullName>
    </submittedName>
</protein>
<comment type="caution">
    <text evidence="1">The sequence shown here is derived from an EMBL/GenBank/DDBJ whole genome shotgun (WGS) entry which is preliminary data.</text>
</comment>
<reference evidence="1 2" key="2">
    <citation type="journal article" date="2017" name="Front. Plant Sci.">
        <title>Gene Classification and Mining of Molecular Markers Useful in Red Clover (Trifolium pratense) Breeding.</title>
        <authorList>
            <person name="Istvanek J."/>
            <person name="Dluhosova J."/>
            <person name="Dluhos P."/>
            <person name="Patkova L."/>
            <person name="Nedelnik J."/>
            <person name="Repkova J."/>
        </authorList>
    </citation>
    <scope>NUCLEOTIDE SEQUENCE [LARGE SCALE GENOMIC DNA]</scope>
    <source>
        <strain evidence="2">cv. Tatra</strain>
        <tissue evidence="1">Young leaves</tissue>
    </source>
</reference>
<dbReference type="EMBL" id="ASHM01056382">
    <property type="protein sequence ID" value="PNX88379.1"/>
    <property type="molecule type" value="Genomic_DNA"/>
</dbReference>
<gene>
    <name evidence="1" type="ORF">L195_g044482</name>
</gene>
<feature type="non-terminal residue" evidence="1">
    <location>
        <position position="1"/>
    </location>
</feature>